<dbReference type="PROSITE" id="PS51257">
    <property type="entry name" value="PROKAR_LIPOPROTEIN"/>
    <property type="match status" value="1"/>
</dbReference>
<dbReference type="RefSeq" id="WP_013490596.1">
    <property type="nucleotide sequence ID" value="NC_014829.1"/>
</dbReference>
<keyword evidence="1" id="KW-0732">Signal</keyword>
<organism evidence="2 3">
    <name type="scientific">Evansella cellulosilytica (strain ATCC 21833 / DSM 2522 / FERM P-1141 / JCM 9156 / N-4)</name>
    <name type="common">Bacillus cellulosilyticus</name>
    <dbReference type="NCBI Taxonomy" id="649639"/>
    <lineage>
        <taxon>Bacteria</taxon>
        <taxon>Bacillati</taxon>
        <taxon>Bacillota</taxon>
        <taxon>Bacilli</taxon>
        <taxon>Bacillales</taxon>
        <taxon>Bacillaceae</taxon>
        <taxon>Evansella</taxon>
    </lineage>
</organism>
<evidence type="ECO:0008006" key="4">
    <source>
        <dbReference type="Google" id="ProtNLM"/>
    </source>
</evidence>
<reference evidence="2 3" key="1">
    <citation type="submission" date="2010-12" db="EMBL/GenBank/DDBJ databases">
        <title>Complete sequence of Bacillus cellulosilyticus DSM 2522.</title>
        <authorList>
            <consortium name="US DOE Joint Genome Institute"/>
            <person name="Lucas S."/>
            <person name="Copeland A."/>
            <person name="Lapidus A."/>
            <person name="Cheng J.-F."/>
            <person name="Bruce D."/>
            <person name="Goodwin L."/>
            <person name="Pitluck S."/>
            <person name="Chertkov O."/>
            <person name="Detter J.C."/>
            <person name="Han C."/>
            <person name="Tapia R."/>
            <person name="Land M."/>
            <person name="Hauser L."/>
            <person name="Jeffries C."/>
            <person name="Kyrpides N."/>
            <person name="Ivanova N."/>
            <person name="Mikhailova N."/>
            <person name="Brumm P."/>
            <person name="Mead D."/>
            <person name="Woyke T."/>
        </authorList>
    </citation>
    <scope>NUCLEOTIDE SEQUENCE [LARGE SCALE GENOMIC DNA]</scope>
    <source>
        <strain evidence="3">ATCC 21833 / DSM 2522 / FERM P-1141 / JCM 9156 / N-4</strain>
    </source>
</reference>
<protein>
    <recommendedName>
        <fullName evidence="4">Lipoprotein</fullName>
    </recommendedName>
</protein>
<feature type="chain" id="PRO_5003209666" description="Lipoprotein" evidence="1">
    <location>
        <begin position="21"/>
        <end position="41"/>
    </location>
</feature>
<dbReference type="Proteomes" id="UP000001401">
    <property type="component" value="Chromosome"/>
</dbReference>
<dbReference type="AlphaFoldDB" id="E6TWK7"/>
<dbReference type="STRING" id="649639.Bcell_4039"/>
<evidence type="ECO:0000313" key="2">
    <source>
        <dbReference type="EMBL" id="ADU32270.1"/>
    </source>
</evidence>
<sequence length="41" mass="4488" precursor="true">MKKKIFLAFLSSVFAVGFLAACGDVNEDMEDPMIEEDGGDF</sequence>
<dbReference type="HOGENOM" id="CLU_216213_0_0_9"/>
<dbReference type="KEGG" id="bco:Bcell_4039"/>
<keyword evidence="3" id="KW-1185">Reference proteome</keyword>
<feature type="signal peptide" evidence="1">
    <location>
        <begin position="1"/>
        <end position="20"/>
    </location>
</feature>
<evidence type="ECO:0000256" key="1">
    <source>
        <dbReference type="SAM" id="SignalP"/>
    </source>
</evidence>
<dbReference type="EMBL" id="CP002394">
    <property type="protein sequence ID" value="ADU32270.1"/>
    <property type="molecule type" value="Genomic_DNA"/>
</dbReference>
<evidence type="ECO:0000313" key="3">
    <source>
        <dbReference type="Proteomes" id="UP000001401"/>
    </source>
</evidence>
<name>E6TWK7_EVAC2</name>
<proteinExistence type="predicted"/>
<gene>
    <name evidence="2" type="ordered locus">Bcell_4039</name>
</gene>
<accession>E6TWK7</accession>